<reference evidence="2 3" key="1">
    <citation type="submission" date="2023-10" db="EMBL/GenBank/DDBJ databases">
        <title>Screening of Alkalihalobacillus lindianensis BZ-TG-R113 and Its Alleviation of Salt Stress on Rapeseed Growth.</title>
        <authorList>
            <person name="Zhao B."/>
            <person name="Guo T."/>
        </authorList>
    </citation>
    <scope>NUCLEOTIDE SEQUENCE [LARGE SCALE GENOMIC DNA]</scope>
    <source>
        <strain evidence="2 3">BZ-TG-R113</strain>
    </source>
</reference>
<dbReference type="CDD" id="cd04301">
    <property type="entry name" value="NAT_SF"/>
    <property type="match status" value="1"/>
</dbReference>
<comment type="caution">
    <text evidence="2">The sequence shown here is derived from an EMBL/GenBank/DDBJ whole genome shotgun (WGS) entry which is preliminary data.</text>
</comment>
<dbReference type="EMBL" id="JAWJBA010000002">
    <property type="protein sequence ID" value="MDV2684086.1"/>
    <property type="molecule type" value="Genomic_DNA"/>
</dbReference>
<sequence length="216" mass="25025">MGKLEIPEIEKDIAIRTMNKEDVAEVAALSVTSFGPDISFKLEHFESQVEIFPEGQICVEYKGKIVGSCSSLIVNFEDYINDNNYQAICDNGFIKNHNPNGVNLYGVEVSVHPDYRSLKVGRRLYTARKNVCKNFNLKSIILGGRIPFYYKHANEMSPYEYVQKVQDKELYDPVLTFQLNNEFEFRKVIPNYLPGDDESLYYATEMEWVNRDYKEV</sequence>
<organism evidence="2 3">
    <name type="scientific">Alkalihalophilus lindianensis</name>
    <dbReference type="NCBI Taxonomy" id="1630542"/>
    <lineage>
        <taxon>Bacteria</taxon>
        <taxon>Bacillati</taxon>
        <taxon>Bacillota</taxon>
        <taxon>Bacilli</taxon>
        <taxon>Bacillales</taxon>
        <taxon>Bacillaceae</taxon>
        <taxon>Alkalihalophilus</taxon>
    </lineage>
</organism>
<dbReference type="RefSeq" id="WP_317121347.1">
    <property type="nucleotide sequence ID" value="NZ_JAWJBA010000002.1"/>
</dbReference>
<evidence type="ECO:0000313" key="3">
    <source>
        <dbReference type="Proteomes" id="UP001287282"/>
    </source>
</evidence>
<accession>A0ABU3X869</accession>
<dbReference type="InterPro" id="IPR016181">
    <property type="entry name" value="Acyl_CoA_acyltransferase"/>
</dbReference>
<dbReference type="Gene3D" id="3.40.630.30">
    <property type="match status" value="1"/>
</dbReference>
<dbReference type="Pfam" id="PF00583">
    <property type="entry name" value="Acetyltransf_1"/>
    <property type="match status" value="1"/>
</dbReference>
<proteinExistence type="predicted"/>
<keyword evidence="3" id="KW-1185">Reference proteome</keyword>
<gene>
    <name evidence="2" type="ORF">RYX56_06860</name>
</gene>
<dbReference type="SUPFAM" id="SSF55729">
    <property type="entry name" value="Acyl-CoA N-acyltransferases (Nat)"/>
    <property type="match status" value="1"/>
</dbReference>
<feature type="domain" description="N-acetyltransferase" evidence="1">
    <location>
        <begin position="13"/>
        <end position="207"/>
    </location>
</feature>
<evidence type="ECO:0000259" key="1">
    <source>
        <dbReference type="PROSITE" id="PS51186"/>
    </source>
</evidence>
<protein>
    <submittedName>
        <fullName evidence="2">GNAT family N-acetyltransferase</fullName>
    </submittedName>
</protein>
<name>A0ABU3X869_9BACI</name>
<dbReference type="Proteomes" id="UP001287282">
    <property type="component" value="Unassembled WGS sequence"/>
</dbReference>
<dbReference type="PROSITE" id="PS51186">
    <property type="entry name" value="GNAT"/>
    <property type="match status" value="1"/>
</dbReference>
<evidence type="ECO:0000313" key="2">
    <source>
        <dbReference type="EMBL" id="MDV2684086.1"/>
    </source>
</evidence>
<dbReference type="InterPro" id="IPR000182">
    <property type="entry name" value="GNAT_dom"/>
</dbReference>